<gene>
    <name evidence="5" type="ORF">LzC2_07720</name>
</gene>
<keyword evidence="1" id="KW-0540">Nuclease</keyword>
<dbReference type="InterPro" id="IPR000026">
    <property type="entry name" value="N1-like"/>
</dbReference>
<protein>
    <submittedName>
        <fullName evidence="5">Uncharacterized protein</fullName>
    </submittedName>
</protein>
<evidence type="ECO:0000256" key="2">
    <source>
        <dbReference type="ARBA" id="ARBA00022801"/>
    </source>
</evidence>
<feature type="region of interest" description="Disordered" evidence="3">
    <location>
        <begin position="49"/>
        <end position="122"/>
    </location>
</feature>
<accession>A0ABX1VBK1</accession>
<dbReference type="InterPro" id="IPR016191">
    <property type="entry name" value="Ribonuclease/ribotoxin"/>
</dbReference>
<keyword evidence="4" id="KW-0472">Membrane</keyword>
<feature type="transmembrane region" description="Helical" evidence="4">
    <location>
        <begin position="22"/>
        <end position="40"/>
    </location>
</feature>
<dbReference type="Gene3D" id="3.10.450.30">
    <property type="entry name" value="Microbial ribonucleases"/>
    <property type="match status" value="1"/>
</dbReference>
<comment type="caution">
    <text evidence="5">The sequence shown here is derived from an EMBL/GenBank/DDBJ whole genome shotgun (WGS) entry which is preliminary data.</text>
</comment>
<dbReference type="SUPFAM" id="SSF53933">
    <property type="entry name" value="Microbial ribonucleases"/>
    <property type="match status" value="1"/>
</dbReference>
<evidence type="ECO:0000256" key="4">
    <source>
        <dbReference type="SAM" id="Phobius"/>
    </source>
</evidence>
<sequence length="310" mass="33200">MSPNKSAASPATLDAIRHLARLGVRGWVLIALLLGVVYLADRYLLDSPTPAGPGDTSIVASSVGPEERFDPDETFGEDVGTPSLPSSDPAMPPATDDFGPDPQALTRERTAPTVPAADSTPETPRRTYAVVTVSFRTRAGEATVDLDPNAVLTRVDGNGLVLAERLRGGETLKTNCVDDATVQTAEATRVADVRRPPRCTPIVVDPYVENVTVEDFGQPVPAATEDGVLDLSATLERIALGKKFPHHNDGSTFGNREGRLPRQPNGYYKEFVHPTKGVSGPGPQRLVIGRGGDIWYTPDHYDSFRAVVKP</sequence>
<keyword evidence="4" id="KW-0812">Transmembrane</keyword>
<name>A0ABX1VBK1_9PLAN</name>
<evidence type="ECO:0000256" key="1">
    <source>
        <dbReference type="ARBA" id="ARBA00022722"/>
    </source>
</evidence>
<evidence type="ECO:0000256" key="3">
    <source>
        <dbReference type="SAM" id="MobiDB-lite"/>
    </source>
</evidence>
<dbReference type="Pfam" id="PF00545">
    <property type="entry name" value="Ribonuclease"/>
    <property type="match status" value="1"/>
</dbReference>
<dbReference type="RefSeq" id="WP_171183958.1">
    <property type="nucleotide sequence ID" value="NZ_WTPX01000015.1"/>
</dbReference>
<organism evidence="5 6">
    <name type="scientific">Alienimonas chondri</name>
    <dbReference type="NCBI Taxonomy" id="2681879"/>
    <lineage>
        <taxon>Bacteria</taxon>
        <taxon>Pseudomonadati</taxon>
        <taxon>Planctomycetota</taxon>
        <taxon>Planctomycetia</taxon>
        <taxon>Planctomycetales</taxon>
        <taxon>Planctomycetaceae</taxon>
        <taxon>Alienimonas</taxon>
    </lineage>
</organism>
<dbReference type="Proteomes" id="UP000609651">
    <property type="component" value="Unassembled WGS sequence"/>
</dbReference>
<evidence type="ECO:0000313" key="5">
    <source>
        <dbReference type="EMBL" id="NNJ24713.1"/>
    </source>
</evidence>
<evidence type="ECO:0000313" key="6">
    <source>
        <dbReference type="Proteomes" id="UP000609651"/>
    </source>
</evidence>
<keyword evidence="4" id="KW-1133">Transmembrane helix</keyword>
<reference evidence="5 6" key="1">
    <citation type="journal article" date="2020" name="Syst. Appl. Microbiol.">
        <title>Alienimonas chondri sp. nov., a novel planctomycete isolated from the biofilm of the red alga Chondrus crispus.</title>
        <authorList>
            <person name="Vitorino I."/>
            <person name="Albuquerque L."/>
            <person name="Wiegand S."/>
            <person name="Kallscheuer N."/>
            <person name="da Costa M.S."/>
            <person name="Lobo-da-Cunha A."/>
            <person name="Jogler C."/>
            <person name="Lage O.M."/>
        </authorList>
    </citation>
    <scope>NUCLEOTIDE SEQUENCE [LARGE SCALE GENOMIC DNA]</scope>
    <source>
        <strain evidence="5 6">LzC2</strain>
    </source>
</reference>
<dbReference type="EMBL" id="WTPX01000015">
    <property type="protein sequence ID" value="NNJ24713.1"/>
    <property type="molecule type" value="Genomic_DNA"/>
</dbReference>
<keyword evidence="2" id="KW-0378">Hydrolase</keyword>
<proteinExistence type="predicted"/>
<keyword evidence="6" id="KW-1185">Reference proteome</keyword>